<dbReference type="InterPro" id="IPR036298">
    <property type="entry name" value="Chalcone_isomerase_sf"/>
</dbReference>
<dbReference type="Proteomes" id="UP000019384">
    <property type="component" value="Unassembled WGS sequence"/>
</dbReference>
<accession>W6MVQ3</accession>
<dbReference type="EMBL" id="HG793131">
    <property type="protein sequence ID" value="CDK30062.1"/>
    <property type="molecule type" value="Genomic_DNA"/>
</dbReference>
<dbReference type="Pfam" id="PF16035">
    <property type="entry name" value="Chalcone_2"/>
    <property type="match status" value="1"/>
</dbReference>
<dbReference type="STRING" id="1382522.W6MVQ3"/>
<comment type="similarity">
    <text evidence="1">Belongs to the AIM18/AIM46 family.</text>
</comment>
<dbReference type="PANTHER" id="PTHR47284:SF3">
    <property type="entry name" value="FATTY-ACID-BINDING PROTEIN 2"/>
    <property type="match status" value="1"/>
</dbReference>
<organism evidence="4 5">
    <name type="scientific">Kuraishia capsulata CBS 1993</name>
    <dbReference type="NCBI Taxonomy" id="1382522"/>
    <lineage>
        <taxon>Eukaryota</taxon>
        <taxon>Fungi</taxon>
        <taxon>Dikarya</taxon>
        <taxon>Ascomycota</taxon>
        <taxon>Saccharomycotina</taxon>
        <taxon>Pichiomycetes</taxon>
        <taxon>Pichiales</taxon>
        <taxon>Pichiaceae</taxon>
        <taxon>Kuraishia</taxon>
    </lineage>
</organism>
<dbReference type="Gene3D" id="3.50.70.10">
    <property type="match status" value="1"/>
</dbReference>
<dbReference type="HOGENOM" id="CLU_943389_0_0_1"/>
<feature type="domain" description="Chalcone isomerase" evidence="3">
    <location>
        <begin position="109"/>
        <end position="295"/>
    </location>
</feature>
<evidence type="ECO:0000313" key="5">
    <source>
        <dbReference type="Proteomes" id="UP000019384"/>
    </source>
</evidence>
<protein>
    <recommendedName>
        <fullName evidence="2">Altered inheritance of mitochondria protein 18, mitochondrial</fullName>
    </recommendedName>
</protein>
<sequence>MVSGLICVHRPMADLRAHILSADTYGEGASHTVGDSNDQHASHMFARRFVIPRFSPVRGWWVKPLVLSAAIPLYFSTTYAADSSIFQESSITVDSSVPPFPTSLDLASKYELLGYGSRSVTFLKFKVYALGIYINQQDISKIKQIWTPAYLKSVNSPNLEESLKNPNLSTILIDKLLTSGVRFTAKITPVRNTDFNHLRDGLVKSAMAHPMAKEASNANAVAEGLDQLRAIFNSKKGSAPKGTNLFLETLADGKLRISYQDKQMGIVEEPLVSRLLFLQYLSGKSPLSEQTRESSISGLLKV</sequence>
<keyword evidence="5" id="KW-1185">Reference proteome</keyword>
<dbReference type="InterPro" id="IPR016087">
    <property type="entry name" value="Chalcone_isomerase"/>
</dbReference>
<dbReference type="InterPro" id="IPR016088">
    <property type="entry name" value="Chalcone_isomerase_3-sand"/>
</dbReference>
<evidence type="ECO:0000259" key="3">
    <source>
        <dbReference type="Pfam" id="PF16035"/>
    </source>
</evidence>
<evidence type="ECO:0000256" key="2">
    <source>
        <dbReference type="ARBA" id="ARBA00018755"/>
    </source>
</evidence>
<dbReference type="GeneID" id="34523428"/>
<evidence type="ECO:0000256" key="1">
    <source>
        <dbReference type="ARBA" id="ARBA00009111"/>
    </source>
</evidence>
<dbReference type="SUPFAM" id="SSF54626">
    <property type="entry name" value="Chalcone isomerase"/>
    <property type="match status" value="1"/>
</dbReference>
<name>W6MVQ3_9ASCO</name>
<reference evidence="4" key="1">
    <citation type="submission" date="2013-12" db="EMBL/GenBank/DDBJ databases">
        <authorList>
            <person name="Genoscope - CEA"/>
        </authorList>
    </citation>
    <scope>NUCLEOTIDE SEQUENCE</scope>
    <source>
        <strain evidence="4">CBS 1993</strain>
    </source>
</reference>
<reference evidence="4" key="2">
    <citation type="submission" date="2014-02" db="EMBL/GenBank/DDBJ databases">
        <title>Complete DNA sequence of /Kuraishia capsulata/ illustrates novel genomic features among budding yeasts (/Saccharomycotina/).</title>
        <authorList>
            <person name="Morales L."/>
            <person name="Noel B."/>
            <person name="Porcel B."/>
            <person name="Marcet-Houben M."/>
            <person name="Hullo M-F."/>
            <person name="Sacerdot C."/>
            <person name="Tekaia F."/>
            <person name="Leh-Louis V."/>
            <person name="Despons L."/>
            <person name="Khanna V."/>
            <person name="Aury J-M."/>
            <person name="Barbe V."/>
            <person name="Couloux A."/>
            <person name="Labadie K."/>
            <person name="Pelletier E."/>
            <person name="Souciet J-L."/>
            <person name="Boekhout T."/>
            <person name="Gabaldon T."/>
            <person name="Wincker P."/>
            <person name="Dujon B."/>
        </authorList>
    </citation>
    <scope>NUCLEOTIDE SEQUENCE</scope>
    <source>
        <strain evidence="4">CBS 1993</strain>
    </source>
</reference>
<proteinExistence type="inferred from homology"/>
<dbReference type="AlphaFoldDB" id="W6MVQ3"/>
<dbReference type="PANTHER" id="PTHR47284">
    <property type="entry name" value="FATTY-ACID-BINDING PROTEIN 2"/>
    <property type="match status" value="1"/>
</dbReference>
<gene>
    <name evidence="4" type="ORF">KUCA_T00006057001</name>
</gene>
<dbReference type="RefSeq" id="XP_022462040.1">
    <property type="nucleotide sequence ID" value="XM_022605407.1"/>
</dbReference>
<evidence type="ECO:0000313" key="4">
    <source>
        <dbReference type="EMBL" id="CDK30062.1"/>
    </source>
</evidence>
<dbReference type="GO" id="GO:0016872">
    <property type="term" value="F:intramolecular lyase activity"/>
    <property type="evidence" value="ECO:0007669"/>
    <property type="project" value="InterPro"/>
</dbReference>
<dbReference type="OrthoDB" id="18193at2759"/>